<accession>A0ACB7GUN8</accession>
<protein>
    <submittedName>
        <fullName evidence="1">Uncharacterized protein</fullName>
    </submittedName>
</protein>
<feature type="non-terminal residue" evidence="1">
    <location>
        <position position="1"/>
    </location>
</feature>
<dbReference type="EMBL" id="CM004397">
    <property type="protein sequence ID" value="KAG8643629.1"/>
    <property type="molecule type" value="Genomic_DNA"/>
</dbReference>
<gene>
    <name evidence="1" type="ORF">MANES_11G054600v8</name>
</gene>
<comment type="caution">
    <text evidence="1">The sequence shown here is derived from an EMBL/GenBank/DDBJ whole genome shotgun (WGS) entry which is preliminary data.</text>
</comment>
<evidence type="ECO:0000313" key="2">
    <source>
        <dbReference type="Proteomes" id="UP000091857"/>
    </source>
</evidence>
<organism evidence="1 2">
    <name type="scientific">Manihot esculenta</name>
    <name type="common">Cassava</name>
    <name type="synonym">Jatropha manihot</name>
    <dbReference type="NCBI Taxonomy" id="3983"/>
    <lineage>
        <taxon>Eukaryota</taxon>
        <taxon>Viridiplantae</taxon>
        <taxon>Streptophyta</taxon>
        <taxon>Embryophyta</taxon>
        <taxon>Tracheophyta</taxon>
        <taxon>Spermatophyta</taxon>
        <taxon>Magnoliopsida</taxon>
        <taxon>eudicotyledons</taxon>
        <taxon>Gunneridae</taxon>
        <taxon>Pentapetalae</taxon>
        <taxon>rosids</taxon>
        <taxon>fabids</taxon>
        <taxon>Malpighiales</taxon>
        <taxon>Euphorbiaceae</taxon>
        <taxon>Crotonoideae</taxon>
        <taxon>Manihoteae</taxon>
        <taxon>Manihot</taxon>
    </lineage>
</organism>
<keyword evidence="2" id="KW-1185">Reference proteome</keyword>
<dbReference type="Proteomes" id="UP000091857">
    <property type="component" value="Chromosome 11"/>
</dbReference>
<name>A0ACB7GUN8_MANES</name>
<sequence>MLSFLSARFNVVSSNNTYDVLSYGAVGDGNADDSLAFVKAWNDTCNDPDTPTMIIPDGKTFFVHPITLVGPCKSTNINVQLLGKIIAPDDTNAWKGLEFGDWLVFKYVDGLIVNGASRGLLDGRGKGWWDISCKNNPDKDCNKLAPTILGFENCNNINMRGIRTVQSGGVHIRFHSCEQVELDSLNLQSPGDSPNTDGIHISHSKSFFINNSIIGTGDDCISIVDRSYNINITYIDCGPGHGISIGSLGQKGEEVDVNNITVSHINFHNTTNGARIKTWTVGRGQVQNVQFSDIIFKEVQNPIIIDQHYTESGNTPSPPSNVGVHIDKVQYYGLNGTSKSVVAIDLNCSNYVPCTNIILENIELISATPGEKVDSSCNNAFGSAKGVVEPNSCLR</sequence>
<proteinExistence type="predicted"/>
<evidence type="ECO:0000313" key="1">
    <source>
        <dbReference type="EMBL" id="KAG8643629.1"/>
    </source>
</evidence>
<reference evidence="2" key="1">
    <citation type="journal article" date="2016" name="Nat. Biotechnol.">
        <title>Sequencing wild and cultivated cassava and related species reveals extensive interspecific hybridization and genetic diversity.</title>
        <authorList>
            <person name="Bredeson J.V."/>
            <person name="Lyons J.B."/>
            <person name="Prochnik S.E."/>
            <person name="Wu G.A."/>
            <person name="Ha C.M."/>
            <person name="Edsinger-Gonzales E."/>
            <person name="Grimwood J."/>
            <person name="Schmutz J."/>
            <person name="Rabbi I.Y."/>
            <person name="Egesi C."/>
            <person name="Nauluvula P."/>
            <person name="Lebot V."/>
            <person name="Ndunguru J."/>
            <person name="Mkamilo G."/>
            <person name="Bart R.S."/>
            <person name="Setter T.L."/>
            <person name="Gleadow R.M."/>
            <person name="Kulakow P."/>
            <person name="Ferguson M.E."/>
            <person name="Rounsley S."/>
            <person name="Rokhsar D.S."/>
        </authorList>
    </citation>
    <scope>NUCLEOTIDE SEQUENCE [LARGE SCALE GENOMIC DNA]</scope>
    <source>
        <strain evidence="2">cv. AM560-2</strain>
    </source>
</reference>